<feature type="region of interest" description="Disordered" evidence="1">
    <location>
        <begin position="274"/>
        <end position="296"/>
    </location>
</feature>
<accession>A0ABP0HQ71</accession>
<dbReference type="Proteomes" id="UP001642464">
    <property type="component" value="Unassembled WGS sequence"/>
</dbReference>
<feature type="compositionally biased region" description="Basic residues" evidence="1">
    <location>
        <begin position="279"/>
        <end position="296"/>
    </location>
</feature>
<sequence length="572" mass="62031">FPVPLYFVAGGGVDGGVELLPQGNTVAANLHFLGTCGVKTLEDLGGLRVAFLSGTEQGKAEAAGAESTARPWQFGDVDVQALMQVGSDMQDGGSLTKVDVLLSAEWPRQILHGLDITQFPVVAVGPEFSDSVRKISMALAPRYHFAGLEGTFYQRIPFENGLFKVDGLFTRFIGLGSVDPANKDKTKKWLHALALEPLSAQSDDAIRKSMPEIGANPFAMSQANPANGSSDANATALMSTTGEDGPLRSGSSALSAEQVAQLVAEDRKNASQFFYGARGNKRKDGRRGGPGRKRRRHNVAPRADCWFCLASPSCETHLIVSVADDCFLSLPKGGISAQHLQIVPVAHEECFAALDEGTLEQVIKFKAAITEFYKTFGCVALFFERNVILERAMQRHAFLEAIPLPESCVATAEKTLQEQSERAGIRFDTELPLASTGTFATLSAKAQEDGIASLKAYLANSEDEYMYIEISGGAVSPRIFRLPPISSDDVDGSEPGDTNDMAARFAKRQRLPLQFGRQVACCILGCLQRINWKFCQVPQDLEERMTTDMKAAFKALDPFRDEEDDDQKGDAD</sequence>
<dbReference type="Pfam" id="PF04677">
    <property type="entry name" value="CwfJ_C_1"/>
    <property type="match status" value="1"/>
</dbReference>
<dbReference type="EMBL" id="CAXAMM010001364">
    <property type="protein sequence ID" value="CAK8991716.1"/>
    <property type="molecule type" value="Genomic_DNA"/>
</dbReference>
<dbReference type="InterPro" id="IPR006768">
    <property type="entry name" value="Cwf19-like_C_dom-1"/>
</dbReference>
<proteinExistence type="predicted"/>
<name>A0ABP0HQ71_9DINO</name>
<dbReference type="InterPro" id="IPR036265">
    <property type="entry name" value="HIT-like_sf"/>
</dbReference>
<feature type="compositionally biased region" description="Polar residues" evidence="1">
    <location>
        <begin position="219"/>
        <end position="242"/>
    </location>
</feature>
<organism evidence="3 4">
    <name type="scientific">Durusdinium trenchii</name>
    <dbReference type="NCBI Taxonomy" id="1381693"/>
    <lineage>
        <taxon>Eukaryota</taxon>
        <taxon>Sar</taxon>
        <taxon>Alveolata</taxon>
        <taxon>Dinophyceae</taxon>
        <taxon>Suessiales</taxon>
        <taxon>Symbiodiniaceae</taxon>
        <taxon>Durusdinium</taxon>
    </lineage>
</organism>
<evidence type="ECO:0000313" key="4">
    <source>
        <dbReference type="Proteomes" id="UP001642464"/>
    </source>
</evidence>
<dbReference type="PANTHER" id="PTHR12072">
    <property type="entry name" value="CWF19, CELL CYCLE CONTROL PROTEIN"/>
    <property type="match status" value="1"/>
</dbReference>
<comment type="caution">
    <text evidence="3">The sequence shown here is derived from an EMBL/GenBank/DDBJ whole genome shotgun (WGS) entry which is preliminary data.</text>
</comment>
<feature type="region of interest" description="Disordered" evidence="1">
    <location>
        <begin position="216"/>
        <end position="251"/>
    </location>
</feature>
<feature type="non-terminal residue" evidence="3">
    <location>
        <position position="1"/>
    </location>
</feature>
<dbReference type="SUPFAM" id="SSF54197">
    <property type="entry name" value="HIT-like"/>
    <property type="match status" value="1"/>
</dbReference>
<gene>
    <name evidence="3" type="ORF">SCF082_LOCUS2775</name>
</gene>
<protein>
    <submittedName>
        <fullName evidence="3">CWF19-like protein 1</fullName>
    </submittedName>
</protein>
<evidence type="ECO:0000256" key="1">
    <source>
        <dbReference type="SAM" id="MobiDB-lite"/>
    </source>
</evidence>
<evidence type="ECO:0000313" key="3">
    <source>
        <dbReference type="EMBL" id="CAK8991716.1"/>
    </source>
</evidence>
<reference evidence="3 4" key="1">
    <citation type="submission" date="2024-02" db="EMBL/GenBank/DDBJ databases">
        <authorList>
            <person name="Chen Y."/>
            <person name="Shah S."/>
            <person name="Dougan E. K."/>
            <person name="Thang M."/>
            <person name="Chan C."/>
        </authorList>
    </citation>
    <scope>NUCLEOTIDE SEQUENCE [LARGE SCALE GENOMIC DNA]</scope>
</reference>
<evidence type="ECO:0000259" key="2">
    <source>
        <dbReference type="Pfam" id="PF04677"/>
    </source>
</evidence>
<feature type="domain" description="Cwf19-like C-terminal" evidence="2">
    <location>
        <begin position="293"/>
        <end position="413"/>
    </location>
</feature>
<dbReference type="InterPro" id="IPR040194">
    <property type="entry name" value="Cwf19-like"/>
</dbReference>
<dbReference type="PANTHER" id="PTHR12072:SF4">
    <property type="entry name" value="CWF19-LIKE PROTEIN 1"/>
    <property type="match status" value="1"/>
</dbReference>
<keyword evidence="4" id="KW-1185">Reference proteome</keyword>